<feature type="chain" id="PRO_5044844542" evidence="1">
    <location>
        <begin position="22"/>
        <end position="113"/>
    </location>
</feature>
<keyword evidence="3" id="KW-1185">Reference proteome</keyword>
<accession>A0ABD2PTK0</accession>
<name>A0ABD2PTK0_9PLAT</name>
<feature type="signal peptide" evidence="1">
    <location>
        <begin position="1"/>
        <end position="21"/>
    </location>
</feature>
<protein>
    <submittedName>
        <fullName evidence="2">Uncharacterized protein</fullName>
    </submittedName>
</protein>
<comment type="caution">
    <text evidence="2">The sequence shown here is derived from an EMBL/GenBank/DDBJ whole genome shotgun (WGS) entry which is preliminary data.</text>
</comment>
<evidence type="ECO:0000256" key="1">
    <source>
        <dbReference type="SAM" id="SignalP"/>
    </source>
</evidence>
<dbReference type="AlphaFoldDB" id="A0ABD2PTK0"/>
<keyword evidence="1" id="KW-0732">Signal</keyword>
<dbReference type="Proteomes" id="UP001626550">
    <property type="component" value="Unassembled WGS sequence"/>
</dbReference>
<reference evidence="2 3" key="1">
    <citation type="submission" date="2024-11" db="EMBL/GenBank/DDBJ databases">
        <title>Adaptive evolution of stress response genes in parasites aligns with host niche diversity.</title>
        <authorList>
            <person name="Hahn C."/>
            <person name="Resl P."/>
        </authorList>
    </citation>
    <scope>NUCLEOTIDE SEQUENCE [LARGE SCALE GENOMIC DNA]</scope>
    <source>
        <strain evidence="2">EGGRZ-B1_66</strain>
        <tissue evidence="2">Body</tissue>
    </source>
</reference>
<sequence>MQTKQLFRLIVLFYVAIVADNAILPRRVKDPIVPNNFIVVDNLPVEEFSSFDDEKDVFKSWIPKAQPLTRNPTIKIETLNDMHRDPLNLDDWLHTDWESETRHHPLDHNKLAP</sequence>
<gene>
    <name evidence="2" type="ORF">Ciccas_010660</name>
</gene>
<evidence type="ECO:0000313" key="2">
    <source>
        <dbReference type="EMBL" id="KAL3310771.1"/>
    </source>
</evidence>
<evidence type="ECO:0000313" key="3">
    <source>
        <dbReference type="Proteomes" id="UP001626550"/>
    </source>
</evidence>
<organism evidence="2 3">
    <name type="scientific">Cichlidogyrus casuarinus</name>
    <dbReference type="NCBI Taxonomy" id="1844966"/>
    <lineage>
        <taxon>Eukaryota</taxon>
        <taxon>Metazoa</taxon>
        <taxon>Spiralia</taxon>
        <taxon>Lophotrochozoa</taxon>
        <taxon>Platyhelminthes</taxon>
        <taxon>Monogenea</taxon>
        <taxon>Monopisthocotylea</taxon>
        <taxon>Dactylogyridea</taxon>
        <taxon>Ancyrocephalidae</taxon>
        <taxon>Cichlidogyrus</taxon>
    </lineage>
</organism>
<dbReference type="EMBL" id="JBJKFK010002661">
    <property type="protein sequence ID" value="KAL3310771.1"/>
    <property type="molecule type" value="Genomic_DNA"/>
</dbReference>
<proteinExistence type="predicted"/>